<evidence type="ECO:0000313" key="2">
    <source>
        <dbReference type="EMBL" id="SDL12129.1"/>
    </source>
</evidence>
<dbReference type="RefSeq" id="WP_093248297.1">
    <property type="nucleotide sequence ID" value="NZ_FNGP01000001.1"/>
</dbReference>
<protein>
    <recommendedName>
        <fullName evidence="1">ESAT-6-like protein</fullName>
    </recommendedName>
</protein>
<dbReference type="STRING" id="686624.SAMN04488242_0301"/>
<proteinExistence type="inferred from homology"/>
<comment type="similarity">
    <text evidence="1">Belongs to the WXG100 family.</text>
</comment>
<dbReference type="OrthoDB" id="3729127at2"/>
<evidence type="ECO:0000256" key="1">
    <source>
        <dbReference type="RuleBase" id="RU362001"/>
    </source>
</evidence>
<organism evidence="2 3">
    <name type="scientific">Tessaracoccus oleiagri</name>
    <dbReference type="NCBI Taxonomy" id="686624"/>
    <lineage>
        <taxon>Bacteria</taxon>
        <taxon>Bacillati</taxon>
        <taxon>Actinomycetota</taxon>
        <taxon>Actinomycetes</taxon>
        <taxon>Propionibacteriales</taxon>
        <taxon>Propionibacteriaceae</taxon>
        <taxon>Tessaracoccus</taxon>
    </lineage>
</organism>
<reference evidence="2 3" key="1">
    <citation type="submission" date="2016-10" db="EMBL/GenBank/DDBJ databases">
        <authorList>
            <person name="de Groot N.N."/>
        </authorList>
    </citation>
    <scope>NUCLEOTIDE SEQUENCE [LARGE SCALE GENOMIC DNA]</scope>
    <source>
        <strain evidence="2 3">CGMCC 1.9159</strain>
    </source>
</reference>
<dbReference type="EMBL" id="FNGP01000001">
    <property type="protein sequence ID" value="SDL12129.1"/>
    <property type="molecule type" value="Genomic_DNA"/>
</dbReference>
<dbReference type="Proteomes" id="UP000199475">
    <property type="component" value="Unassembled WGS sequence"/>
</dbReference>
<sequence>MANKSVDRAEMAKAAQQIDAKHQQIQALQSRLRGEMQQLSAVWTGKASTAFQQGYQRFDEEYEKVKNGLEKIHGALTETLRDYTIREDESQAEANKFIGTI</sequence>
<dbReference type="Gene3D" id="1.10.287.1060">
    <property type="entry name" value="ESAT-6-like"/>
    <property type="match status" value="1"/>
</dbReference>
<dbReference type="InterPro" id="IPR036689">
    <property type="entry name" value="ESAT-6-like_sf"/>
</dbReference>
<keyword evidence="3" id="KW-1185">Reference proteome</keyword>
<dbReference type="Pfam" id="PF06013">
    <property type="entry name" value="WXG100"/>
    <property type="match status" value="1"/>
</dbReference>
<dbReference type="AlphaFoldDB" id="A0A1G9HGV7"/>
<gene>
    <name evidence="2" type="ORF">SAMN04488242_0301</name>
</gene>
<dbReference type="SUPFAM" id="SSF140453">
    <property type="entry name" value="EsxAB dimer-like"/>
    <property type="match status" value="1"/>
</dbReference>
<dbReference type="NCBIfam" id="TIGR03930">
    <property type="entry name" value="WXG100_ESAT6"/>
    <property type="match status" value="1"/>
</dbReference>
<name>A0A1G9HGV7_9ACTN</name>
<dbReference type="InterPro" id="IPR010310">
    <property type="entry name" value="T7SS_ESAT-6-like"/>
</dbReference>
<evidence type="ECO:0000313" key="3">
    <source>
        <dbReference type="Proteomes" id="UP000199475"/>
    </source>
</evidence>
<accession>A0A1G9HGV7</accession>